<dbReference type="InterPro" id="IPR023995">
    <property type="entry name" value="HemZ"/>
</dbReference>
<dbReference type="Proteomes" id="UP000563151">
    <property type="component" value="Unassembled WGS sequence"/>
</dbReference>
<dbReference type="PANTHER" id="PTHR13932">
    <property type="entry name" value="COPROPORPHYRINIGEN III OXIDASE"/>
    <property type="match status" value="1"/>
</dbReference>
<evidence type="ECO:0000313" key="2">
    <source>
        <dbReference type="EMBL" id="MBC2397199.1"/>
    </source>
</evidence>
<dbReference type="SUPFAM" id="SSF102114">
    <property type="entry name" value="Radical SAM enzymes"/>
    <property type="match status" value="1"/>
</dbReference>
<dbReference type="InterPro" id="IPR007197">
    <property type="entry name" value="rSAM"/>
</dbReference>
<dbReference type="Pfam" id="PF04055">
    <property type="entry name" value="Radical_SAM"/>
    <property type="match status" value="1"/>
</dbReference>
<dbReference type="AlphaFoldDB" id="A0A923EA38"/>
<dbReference type="SFLD" id="SFLDG01082">
    <property type="entry name" value="B12-binding_domain_containing"/>
    <property type="match status" value="1"/>
</dbReference>
<dbReference type="SMART" id="SM00729">
    <property type="entry name" value="Elp3"/>
    <property type="match status" value="1"/>
</dbReference>
<reference evidence="2 3" key="1">
    <citation type="submission" date="2020-04" db="EMBL/GenBank/DDBJ databases">
        <title>Genomic insights into acetone-butanol-ethanol (ABE) fermentation by sequencing solventogenic clostridia strains.</title>
        <authorList>
            <person name="Brown S."/>
        </authorList>
    </citation>
    <scope>NUCLEOTIDE SEQUENCE [LARGE SCALE GENOMIC DNA]</scope>
    <source>
        <strain evidence="2 3">DJ011</strain>
    </source>
</reference>
<dbReference type="GO" id="GO:0051539">
    <property type="term" value="F:4 iron, 4 sulfur cluster binding"/>
    <property type="evidence" value="ECO:0007669"/>
    <property type="project" value="TreeGrafter"/>
</dbReference>
<dbReference type="PANTHER" id="PTHR13932:SF1">
    <property type="entry name" value="OXYGEN-INDEPENDENT COPROPORPHYRINOGEN-III OXIDASE-LIKE PROTEIN HEMZ"/>
    <property type="match status" value="1"/>
</dbReference>
<dbReference type="RefSeq" id="WP_035144212.1">
    <property type="nucleotide sequence ID" value="NZ_JAAZWO010000005.1"/>
</dbReference>
<keyword evidence="3" id="KW-1185">Reference proteome</keyword>
<dbReference type="InterPro" id="IPR058240">
    <property type="entry name" value="rSAM_sf"/>
</dbReference>
<proteinExistence type="predicted"/>
<evidence type="ECO:0000259" key="1">
    <source>
        <dbReference type="PROSITE" id="PS51918"/>
    </source>
</evidence>
<comment type="caution">
    <text evidence="2">The sequence shown here is derived from an EMBL/GenBank/DDBJ whole genome shotgun (WGS) entry which is preliminary data.</text>
</comment>
<dbReference type="NCBIfam" id="TIGR03994">
    <property type="entry name" value="rSAM_HemZ"/>
    <property type="match status" value="1"/>
</dbReference>
<feature type="domain" description="Radical SAM core" evidence="1">
    <location>
        <begin position="143"/>
        <end position="384"/>
    </location>
</feature>
<dbReference type="SFLD" id="SFLDF00310">
    <property type="entry name" value="oxygen-independent_coproporphy"/>
    <property type="match status" value="1"/>
</dbReference>
<dbReference type="InterPro" id="IPR034505">
    <property type="entry name" value="Coproporphyrinogen-III_oxidase"/>
</dbReference>
<dbReference type="GO" id="GO:0006779">
    <property type="term" value="P:porphyrin-containing compound biosynthetic process"/>
    <property type="evidence" value="ECO:0007669"/>
    <property type="project" value="TreeGrafter"/>
</dbReference>
<dbReference type="InterPro" id="IPR006638">
    <property type="entry name" value="Elp3/MiaA/NifB-like_rSAM"/>
</dbReference>
<dbReference type="InterPro" id="IPR023404">
    <property type="entry name" value="rSAM_horseshoe"/>
</dbReference>
<evidence type="ECO:0000313" key="3">
    <source>
        <dbReference type="Proteomes" id="UP000563151"/>
    </source>
</evidence>
<organism evidence="2 3">
    <name type="scientific">Clostridium tetanomorphum</name>
    <dbReference type="NCBI Taxonomy" id="1553"/>
    <lineage>
        <taxon>Bacteria</taxon>
        <taxon>Bacillati</taxon>
        <taxon>Bacillota</taxon>
        <taxon>Clostridia</taxon>
        <taxon>Eubacteriales</taxon>
        <taxon>Clostridiaceae</taxon>
        <taxon>Clostridium</taxon>
    </lineage>
</organism>
<dbReference type="EMBL" id="JAAZWO010000005">
    <property type="protein sequence ID" value="MBC2397199.1"/>
    <property type="molecule type" value="Genomic_DNA"/>
</dbReference>
<dbReference type="NCBIfam" id="NF006060">
    <property type="entry name" value="PRK08207.1-3"/>
    <property type="match status" value="1"/>
</dbReference>
<dbReference type="Gene3D" id="3.80.30.20">
    <property type="entry name" value="tm_1862 like domain"/>
    <property type="match status" value="1"/>
</dbReference>
<sequence length="474" mass="55452">MVINIELNNLKYRYDVYQIFNLFYPFNALVFEETNAQYKIYIEENKVIAQHKDNYKEYFMKDSKQRKRDIKKAIYLFLKDETGKNFPWGTLIGIRPSKIALSFLNEGKSQEEIINYFNENYLASSEKAKLCIRIAEVGKKMVNKYEDNISIYLGMPFCPTRCLYCSFTSNSVSGCKKLVKPYINSLIYEIEEIYKFIKENNLNIQTVYFGGGTPTAVSNEEFEYIMEKIYNKFICGNNIEEFTVECGRPDSLTYEKFLSMKKYKVSRISINPQTMNEDTLKLIGRNHSVSEVIEKFNLARELGFDNINMDVIVGLPGEGLEHIKNTCEEIAKLKPDNLTVHGMSLKRGSKLYENMEHYLKQIDQNELNLMYRETVKLAEVLGMSPYYMYRQKNMLGNMENVGYSSPGKEGIYNIQMIEEKQTIIAMGADAVTKVIFLDENRIERVPNVKDVIEYNKRVKEMVERKFIELKKLYK</sequence>
<dbReference type="SFLD" id="SFLDS00029">
    <property type="entry name" value="Radical_SAM"/>
    <property type="match status" value="1"/>
</dbReference>
<dbReference type="PROSITE" id="PS51918">
    <property type="entry name" value="RADICAL_SAM"/>
    <property type="match status" value="1"/>
</dbReference>
<protein>
    <submittedName>
        <fullName evidence="2">Coproporphyrinogen III oxidase</fullName>
    </submittedName>
</protein>
<dbReference type="GO" id="GO:0003824">
    <property type="term" value="F:catalytic activity"/>
    <property type="evidence" value="ECO:0007669"/>
    <property type="project" value="InterPro"/>
</dbReference>
<dbReference type="SFLD" id="SFLDG01065">
    <property type="entry name" value="anaerobic_coproporphyrinogen-I"/>
    <property type="match status" value="1"/>
</dbReference>
<name>A0A923EA38_CLOTT</name>
<gene>
    <name evidence="2" type="ORF">HGG79_05305</name>
</gene>
<dbReference type="CDD" id="cd01335">
    <property type="entry name" value="Radical_SAM"/>
    <property type="match status" value="1"/>
</dbReference>
<accession>A0A923EA38</accession>
<dbReference type="GO" id="GO:0005737">
    <property type="term" value="C:cytoplasm"/>
    <property type="evidence" value="ECO:0007669"/>
    <property type="project" value="TreeGrafter"/>
</dbReference>